<feature type="compositionally biased region" description="Basic residues" evidence="1">
    <location>
        <begin position="296"/>
        <end position="309"/>
    </location>
</feature>
<reference evidence="2" key="1">
    <citation type="submission" date="2022-10" db="EMBL/GenBank/DDBJ databases">
        <title>Culturing micro-colonial fungi from biological soil crusts in the Mojave desert and describing Neophaeococcomyces mojavensis, and introducing the new genera and species Taxawa tesnikishii.</title>
        <authorList>
            <person name="Kurbessoian T."/>
            <person name="Stajich J.E."/>
        </authorList>
    </citation>
    <scope>NUCLEOTIDE SEQUENCE</scope>
    <source>
        <strain evidence="2">TK_41</strain>
    </source>
</reference>
<dbReference type="Proteomes" id="UP001172673">
    <property type="component" value="Unassembled WGS sequence"/>
</dbReference>
<feature type="region of interest" description="Disordered" evidence="1">
    <location>
        <begin position="156"/>
        <end position="180"/>
    </location>
</feature>
<comment type="caution">
    <text evidence="2">The sequence shown here is derived from an EMBL/GenBank/DDBJ whole genome shotgun (WGS) entry which is preliminary data.</text>
</comment>
<feature type="region of interest" description="Disordered" evidence="1">
    <location>
        <begin position="199"/>
        <end position="225"/>
    </location>
</feature>
<evidence type="ECO:0000313" key="3">
    <source>
        <dbReference type="Proteomes" id="UP001172673"/>
    </source>
</evidence>
<feature type="compositionally biased region" description="Low complexity" evidence="1">
    <location>
        <begin position="336"/>
        <end position="369"/>
    </location>
</feature>
<dbReference type="AlphaFoldDB" id="A0AA38X0F5"/>
<evidence type="ECO:0000256" key="1">
    <source>
        <dbReference type="SAM" id="MobiDB-lite"/>
    </source>
</evidence>
<proteinExistence type="predicted"/>
<evidence type="ECO:0000313" key="2">
    <source>
        <dbReference type="EMBL" id="KAJ9604499.1"/>
    </source>
</evidence>
<feature type="region of interest" description="Disordered" evidence="1">
    <location>
        <begin position="1"/>
        <end position="29"/>
    </location>
</feature>
<feature type="region of interest" description="Disordered" evidence="1">
    <location>
        <begin position="286"/>
        <end position="386"/>
    </location>
</feature>
<organism evidence="2 3">
    <name type="scientific">Cladophialophora chaetospira</name>
    <dbReference type="NCBI Taxonomy" id="386627"/>
    <lineage>
        <taxon>Eukaryota</taxon>
        <taxon>Fungi</taxon>
        <taxon>Dikarya</taxon>
        <taxon>Ascomycota</taxon>
        <taxon>Pezizomycotina</taxon>
        <taxon>Eurotiomycetes</taxon>
        <taxon>Chaetothyriomycetidae</taxon>
        <taxon>Chaetothyriales</taxon>
        <taxon>Herpotrichiellaceae</taxon>
        <taxon>Cladophialophora</taxon>
    </lineage>
</organism>
<feature type="compositionally biased region" description="Polar residues" evidence="1">
    <location>
        <begin position="311"/>
        <end position="320"/>
    </location>
</feature>
<feature type="compositionally biased region" description="Basic and acidic residues" evidence="1">
    <location>
        <begin position="321"/>
        <end position="332"/>
    </location>
</feature>
<dbReference type="EMBL" id="JAPDRK010000019">
    <property type="protein sequence ID" value="KAJ9604499.1"/>
    <property type="molecule type" value="Genomic_DNA"/>
</dbReference>
<feature type="compositionally biased region" description="Polar residues" evidence="1">
    <location>
        <begin position="18"/>
        <end position="29"/>
    </location>
</feature>
<protein>
    <submittedName>
        <fullName evidence="2">Uncharacterized protein</fullName>
    </submittedName>
</protein>
<keyword evidence="3" id="KW-1185">Reference proteome</keyword>
<accession>A0AA38X0F5</accession>
<feature type="compositionally biased region" description="Basic and acidic residues" evidence="1">
    <location>
        <begin position="286"/>
        <end position="295"/>
    </location>
</feature>
<gene>
    <name evidence="2" type="ORF">H2200_011335</name>
</gene>
<sequence>MEYEDDLPAASPRENSDTEASPSDATFQSHTSENNVYLNAISHRERRAIELYLEVVLSRAHLLFFNAARARKDEHAQLATILLERVEKTCLTYEGSELDRIRAKCWYVKGFRKDLDGDEQNAHEYFENATDLDGKYRGHQRVEYYLASGDIEEDLDMAWDRSSPPSRPEKRSYPLGEVDSPDARESVLYSALMDDVEELAGPSNRDPGQVTPPPTTPTHVHHTPPHEVDRFINKILEAPSKAAVRKPSRDIMKKLAQHPNSPEKDESLLLAAELEAAERDKCARQTREYQESQRFRKERHIGSPKRRLPKTQETLLTDTPSIEKLETRRLSATDRSPVSTTSPTMTVTTQGVRRLSLSPSGMASPGSPSHLRKMSFPGGNDSDEPS</sequence>
<name>A0AA38X0F5_9EURO</name>